<sequence>MFQIEDLCNEEANKAYEEFYATMKDYLTSKLLIIANKYETIDFPFHCIQRLDIQVKMEMTIDQFKGYMASCHFWPPYSQANPTTSILEDFMIRIQRIFGNGTTSSAEVNIKVYRKIFLVLGRNHR</sequence>
<organism evidence="1 2">
    <name type="scientific">Biomphalaria glabrata</name>
    <name type="common">Bloodfluke planorb</name>
    <name type="synonym">Freshwater snail</name>
    <dbReference type="NCBI Taxonomy" id="6526"/>
    <lineage>
        <taxon>Eukaryota</taxon>
        <taxon>Metazoa</taxon>
        <taxon>Spiralia</taxon>
        <taxon>Lophotrochozoa</taxon>
        <taxon>Mollusca</taxon>
        <taxon>Gastropoda</taxon>
        <taxon>Heterobranchia</taxon>
        <taxon>Euthyneura</taxon>
        <taxon>Panpulmonata</taxon>
        <taxon>Hygrophila</taxon>
        <taxon>Lymnaeoidea</taxon>
        <taxon>Planorbidae</taxon>
        <taxon>Biomphalaria</taxon>
    </lineage>
</organism>
<dbReference type="AlphaFoldDB" id="A0A9W3B8Q6"/>
<accession>A0A9W3B8Q6</accession>
<gene>
    <name evidence="2" type="primary">LOC129928019</name>
</gene>
<dbReference type="Proteomes" id="UP001165740">
    <property type="component" value="Chromosome 9"/>
</dbReference>
<reference evidence="2" key="1">
    <citation type="submission" date="2025-08" db="UniProtKB">
        <authorList>
            <consortium name="RefSeq"/>
        </authorList>
    </citation>
    <scope>IDENTIFICATION</scope>
</reference>
<evidence type="ECO:0000313" key="2">
    <source>
        <dbReference type="RefSeq" id="XP_055895828.1"/>
    </source>
</evidence>
<proteinExistence type="predicted"/>
<dbReference type="OrthoDB" id="506498at2759"/>
<name>A0A9W3B8Q6_BIOGL</name>
<protein>
    <submittedName>
        <fullName evidence="2">Uncharacterized protein LOC129928019</fullName>
    </submittedName>
</protein>
<keyword evidence="1" id="KW-1185">Reference proteome</keyword>
<dbReference type="RefSeq" id="XP_055895828.1">
    <property type="nucleotide sequence ID" value="XM_056039853.1"/>
</dbReference>
<dbReference type="GeneID" id="129928019"/>
<evidence type="ECO:0000313" key="1">
    <source>
        <dbReference type="Proteomes" id="UP001165740"/>
    </source>
</evidence>